<dbReference type="InterPro" id="IPR049560">
    <property type="entry name" value="MeTrfase_RsmB-F_NOP2_cat"/>
</dbReference>
<dbReference type="EMBL" id="BMKN01000001">
    <property type="protein sequence ID" value="GGE41917.1"/>
    <property type="molecule type" value="Genomic_DNA"/>
</dbReference>
<dbReference type="Pfam" id="PF22458">
    <property type="entry name" value="RsmF-B_ferredox"/>
    <property type="match status" value="1"/>
</dbReference>
<keyword evidence="2 5" id="KW-0808">Transferase</keyword>
<dbReference type="PROSITE" id="PS51686">
    <property type="entry name" value="SAM_MT_RSMB_NOP"/>
    <property type="match status" value="1"/>
</dbReference>
<dbReference type="PANTHER" id="PTHR22807">
    <property type="entry name" value="NOP2 YEAST -RELATED NOL1/NOP2/FMU SUN DOMAIN-CONTAINING"/>
    <property type="match status" value="1"/>
</dbReference>
<protein>
    <submittedName>
        <fullName evidence="7">SAM-dependent methyltransferase</fullName>
    </submittedName>
</protein>
<feature type="binding site" evidence="5">
    <location>
        <position position="291"/>
    </location>
    <ligand>
        <name>S-adenosyl-L-methionine</name>
        <dbReference type="ChEBI" id="CHEBI:59789"/>
    </ligand>
</feature>
<keyword evidence="3 5" id="KW-0949">S-adenosyl-L-methionine</keyword>
<dbReference type="Pfam" id="PF01189">
    <property type="entry name" value="Methyltr_RsmB-F"/>
    <property type="match status" value="1"/>
</dbReference>
<feature type="domain" description="SAM-dependent MTase RsmB/NOP-type" evidence="6">
    <location>
        <begin position="138"/>
        <end position="389"/>
    </location>
</feature>
<dbReference type="Proteomes" id="UP000606730">
    <property type="component" value="Unassembled WGS sequence"/>
</dbReference>
<keyword evidence="4 5" id="KW-0694">RNA-binding</keyword>
<dbReference type="PRINTS" id="PR02008">
    <property type="entry name" value="RCMTFAMILY"/>
</dbReference>
<dbReference type="InterPro" id="IPR029063">
    <property type="entry name" value="SAM-dependent_MTases_sf"/>
</dbReference>
<dbReference type="OrthoDB" id="9810297at2"/>
<evidence type="ECO:0000256" key="2">
    <source>
        <dbReference type="ARBA" id="ARBA00022679"/>
    </source>
</evidence>
<proteinExistence type="inferred from homology"/>
<name>A0A917ACQ9_9RHOB</name>
<dbReference type="InterPro" id="IPR001678">
    <property type="entry name" value="MeTrfase_RsmB-F_NOP2_dom"/>
</dbReference>
<dbReference type="AlphaFoldDB" id="A0A917ACQ9"/>
<evidence type="ECO:0000259" key="6">
    <source>
        <dbReference type="PROSITE" id="PS51686"/>
    </source>
</evidence>
<dbReference type="InterPro" id="IPR023267">
    <property type="entry name" value="RCMT"/>
</dbReference>
<feature type="binding site" evidence="5">
    <location>
        <position position="251"/>
    </location>
    <ligand>
        <name>S-adenosyl-L-methionine</name>
        <dbReference type="ChEBI" id="CHEBI:59789"/>
    </ligand>
</feature>
<dbReference type="GO" id="GO:0003723">
    <property type="term" value="F:RNA binding"/>
    <property type="evidence" value="ECO:0007669"/>
    <property type="project" value="UniProtKB-UniRule"/>
</dbReference>
<comment type="caution">
    <text evidence="7">The sequence shown here is derived from an EMBL/GenBank/DDBJ whole genome shotgun (WGS) entry which is preliminary data.</text>
</comment>
<sequence>MTPAARVSAAIEVLDRYLDGTPLEKALTNWGRQNRYAGSKDRAAVRDHVFSACRRMRSAAAIGGARTGRGLMIGLLSADGVDLQEVFTGDRFAPAPLTPEELTHLESCVEMFGDEAVDCPDWLWPDVVQALGAAASEVFGSQQSRAPTFLRVNLAKADLPSAQASLADDGIETVPHPTQDTALEIRSNPRRLQQSTAYTDGLVELQDASSQAISDFVPVETGQNILDLCAGGGGKTLAMAARVHADFYAHDIDPKRLAPIKERAKRAGVAVKLLQSDQLGRAEGFDGVLCDAPCSGSGSWRRSPEGKWSLTPKRLEELCQIQADILDQAASLVQPDGWIVYATCSVLACENEDQVSAFLKRNPGWTLERSLQFHPDEAGDGLYAALLRR</sequence>
<gene>
    <name evidence="7" type="ORF">GCM10011517_06920</name>
</gene>
<keyword evidence="1 5" id="KW-0489">Methyltransferase</keyword>
<dbReference type="CDD" id="cd02440">
    <property type="entry name" value="AdoMet_MTases"/>
    <property type="match status" value="1"/>
</dbReference>
<evidence type="ECO:0000256" key="1">
    <source>
        <dbReference type="ARBA" id="ARBA00022603"/>
    </source>
</evidence>
<dbReference type="Gene3D" id="3.30.70.1170">
    <property type="entry name" value="Sun protein, domain 3"/>
    <property type="match status" value="1"/>
</dbReference>
<dbReference type="InterPro" id="IPR054728">
    <property type="entry name" value="RsmB-like_ferredoxin"/>
</dbReference>
<evidence type="ECO:0000256" key="3">
    <source>
        <dbReference type="ARBA" id="ARBA00022691"/>
    </source>
</evidence>
<dbReference type="PANTHER" id="PTHR22807:SF53">
    <property type="entry name" value="RIBOSOMAL RNA SMALL SUBUNIT METHYLTRANSFERASE B-RELATED"/>
    <property type="match status" value="1"/>
</dbReference>
<keyword evidence="8" id="KW-1185">Reference proteome</keyword>
<dbReference type="Gene3D" id="3.40.50.150">
    <property type="entry name" value="Vaccinia Virus protein VP39"/>
    <property type="match status" value="1"/>
</dbReference>
<evidence type="ECO:0000256" key="5">
    <source>
        <dbReference type="PROSITE-ProRule" id="PRU01023"/>
    </source>
</evidence>
<evidence type="ECO:0000313" key="8">
    <source>
        <dbReference type="Proteomes" id="UP000606730"/>
    </source>
</evidence>
<comment type="caution">
    <text evidence="5">Lacks conserved residue(s) required for the propagation of feature annotation.</text>
</comment>
<feature type="active site" description="Nucleophile" evidence="5">
    <location>
        <position position="344"/>
    </location>
</feature>
<dbReference type="RefSeq" id="WP_095596414.1">
    <property type="nucleotide sequence ID" value="NZ_BMKN01000001.1"/>
</dbReference>
<dbReference type="GO" id="GO:0001510">
    <property type="term" value="P:RNA methylation"/>
    <property type="evidence" value="ECO:0007669"/>
    <property type="project" value="InterPro"/>
</dbReference>
<reference evidence="7" key="1">
    <citation type="journal article" date="2014" name="Int. J. Syst. Evol. Microbiol.">
        <title>Complete genome sequence of Corynebacterium casei LMG S-19264T (=DSM 44701T), isolated from a smear-ripened cheese.</title>
        <authorList>
            <consortium name="US DOE Joint Genome Institute (JGI-PGF)"/>
            <person name="Walter F."/>
            <person name="Albersmeier A."/>
            <person name="Kalinowski J."/>
            <person name="Ruckert C."/>
        </authorList>
    </citation>
    <scope>NUCLEOTIDE SEQUENCE</scope>
    <source>
        <strain evidence="7">CGMCC 1.16012</strain>
    </source>
</reference>
<dbReference type="SUPFAM" id="SSF53335">
    <property type="entry name" value="S-adenosyl-L-methionine-dependent methyltransferases"/>
    <property type="match status" value="1"/>
</dbReference>
<reference evidence="7" key="2">
    <citation type="submission" date="2020-09" db="EMBL/GenBank/DDBJ databases">
        <authorList>
            <person name="Sun Q."/>
            <person name="Zhou Y."/>
        </authorList>
    </citation>
    <scope>NUCLEOTIDE SEQUENCE</scope>
    <source>
        <strain evidence="7">CGMCC 1.16012</strain>
    </source>
</reference>
<comment type="similarity">
    <text evidence="5">Belongs to the class I-like SAM-binding methyltransferase superfamily. RsmB/NOP family.</text>
</comment>
<dbReference type="GO" id="GO:0008173">
    <property type="term" value="F:RNA methyltransferase activity"/>
    <property type="evidence" value="ECO:0007669"/>
    <property type="project" value="InterPro"/>
</dbReference>
<accession>A0A917ACQ9</accession>
<evidence type="ECO:0000256" key="4">
    <source>
        <dbReference type="ARBA" id="ARBA00022884"/>
    </source>
</evidence>
<organism evidence="7 8">
    <name type="scientific">Actibacterium pelagium</name>
    <dbReference type="NCBI Taxonomy" id="2029103"/>
    <lineage>
        <taxon>Bacteria</taxon>
        <taxon>Pseudomonadati</taxon>
        <taxon>Pseudomonadota</taxon>
        <taxon>Alphaproteobacteria</taxon>
        <taxon>Rhodobacterales</taxon>
        <taxon>Roseobacteraceae</taxon>
        <taxon>Actibacterium</taxon>
    </lineage>
</organism>
<evidence type="ECO:0000313" key="7">
    <source>
        <dbReference type="EMBL" id="GGE41917.1"/>
    </source>
</evidence>